<sequence length="453" mass="52590">MDIISKYLIIERPNSSKKLLYSSENELIKSLQKMTTLIFQEDSIVIDNGKRVKYGLKHIQKEAGKSDDDSENLSRFYVLTLTFDSDDDIEQFELIDKEMNNFIESFNNMSMLILEDVISQYYSKKAYELIHIIENKTRSLIAEVMYLKSDNMDWEKALTKSLGIRDTGKGEKPLDGKYFSDLTKLLFTIYEDDTRDGYDPRELFVGGIKNLAQLTNNGNLAEVDPEELKNYVKQVQEYAPKSVWDRYIVDYLEGGVTLSNNLKNILELLSSSKGPRNRIAHNKFFRRKDYESLKSNVEKLLESISKAVDSFESNVVTSYSNEDSNDIKSIFIATQESSLDKKEISTSFLEDLTIVVPARQEGFKQVFLGEQQWYDIRISEDNRDMIKFIAAYETAPVKGIQYIAEIDDIVPSDNYVGYWKIKFKKDTLKQYEEKKNLKQVFPQEILFIHLKNC</sequence>
<reference evidence="1 2" key="1">
    <citation type="journal article" date="2016" name="Eur. J. Clin. Microbiol. Infect. Dis.">
        <title>Whole genome sequencing as a tool for phylogenetic analysis of clinical strains of Mitis group streptococci.</title>
        <authorList>
            <person name="Rasmussen L.H."/>
            <person name="Dargis R."/>
            <person name="Hojholt K."/>
            <person name="Christensen J.J."/>
            <person name="Skovgaard O."/>
            <person name="Justesen U.S."/>
            <person name="Rosenvinge F.S."/>
            <person name="Moser C."/>
            <person name="Lukjancenko O."/>
            <person name="Rasmussen S."/>
            <person name="Nielsen X.C."/>
        </authorList>
    </citation>
    <scope>NUCLEOTIDE SEQUENCE [LARGE SCALE GENOMIC DNA]</scope>
    <source>
        <strain evidence="1 2">B_007274_11</strain>
    </source>
</reference>
<comment type="caution">
    <text evidence="1">The sequence shown here is derived from an EMBL/GenBank/DDBJ whole genome shotgun (WGS) entry which is preliminary data.</text>
</comment>
<dbReference type="EMBL" id="NCUT01000026">
    <property type="protein sequence ID" value="ORO73373.1"/>
    <property type="molecule type" value="Genomic_DNA"/>
</dbReference>
<keyword evidence="2" id="KW-1185">Reference proteome</keyword>
<proteinExistence type="predicted"/>
<dbReference type="Proteomes" id="UP000193160">
    <property type="component" value="Unassembled WGS sequence"/>
</dbReference>
<name>A0A1X1GUC0_STROR</name>
<gene>
    <name evidence="1" type="ORF">B7712_01775</name>
</gene>
<dbReference type="RefSeq" id="WP_084849068.1">
    <property type="nucleotide sequence ID" value="NZ_NCUI01000021.1"/>
</dbReference>
<organism evidence="1 2">
    <name type="scientific">Streptococcus oralis subsp. oralis</name>
    <dbReference type="NCBI Taxonomy" id="1891914"/>
    <lineage>
        <taxon>Bacteria</taxon>
        <taxon>Bacillati</taxon>
        <taxon>Bacillota</taxon>
        <taxon>Bacilli</taxon>
        <taxon>Lactobacillales</taxon>
        <taxon>Streptococcaceae</taxon>
        <taxon>Streptococcus</taxon>
    </lineage>
</organism>
<dbReference type="AlphaFoldDB" id="A0A1X1GUC0"/>
<evidence type="ECO:0000313" key="1">
    <source>
        <dbReference type="EMBL" id="ORO73373.1"/>
    </source>
</evidence>
<evidence type="ECO:0000313" key="2">
    <source>
        <dbReference type="Proteomes" id="UP000193160"/>
    </source>
</evidence>
<protein>
    <submittedName>
        <fullName evidence="1">Uncharacterized protein</fullName>
    </submittedName>
</protein>
<accession>A0A1X1GUC0</accession>